<dbReference type="Proteomes" id="UP000258016">
    <property type="component" value="Chromosome"/>
</dbReference>
<feature type="binding site" evidence="4">
    <location>
        <position position="248"/>
    </location>
    <ligand>
        <name>S-adenosyl-L-methionine</name>
        <dbReference type="ChEBI" id="CHEBI:59789"/>
    </ligand>
</feature>
<dbReference type="PROSITE" id="PS01230">
    <property type="entry name" value="TRMA_1"/>
    <property type="match status" value="1"/>
</dbReference>
<evidence type="ECO:0000256" key="1">
    <source>
        <dbReference type="ARBA" id="ARBA00022603"/>
    </source>
</evidence>
<feature type="binding site" evidence="4">
    <location>
        <position position="296"/>
    </location>
    <ligand>
        <name>S-adenosyl-L-methionine</name>
        <dbReference type="ChEBI" id="CHEBI:59789"/>
    </ligand>
</feature>
<dbReference type="Gene3D" id="2.40.50.1070">
    <property type="match status" value="1"/>
</dbReference>
<dbReference type="PANTHER" id="PTHR11061:SF49">
    <property type="entry name" value="23S RRNA (URACIL(1939)-C(5))-METHYLTRANSFERASE RLMD"/>
    <property type="match status" value="1"/>
</dbReference>
<comment type="similarity">
    <text evidence="4">Belongs to the class I-like SAM-binding methyltransferase superfamily. RNA M5U methyltransferase family.</text>
</comment>
<feature type="binding site" evidence="4">
    <location>
        <position position="342"/>
    </location>
    <ligand>
        <name>S-adenosyl-L-methionine</name>
        <dbReference type="ChEBI" id="CHEBI:59789"/>
    </ligand>
</feature>
<dbReference type="InterPro" id="IPR029063">
    <property type="entry name" value="SAM-dependent_MTases_sf"/>
</dbReference>
<keyword evidence="1 4" id="KW-0489">Methyltransferase</keyword>
<evidence type="ECO:0000313" key="6">
    <source>
        <dbReference type="EMBL" id="ASR53556.1"/>
    </source>
</evidence>
<keyword evidence="7" id="KW-1185">Reference proteome</keyword>
<protein>
    <submittedName>
        <fullName evidence="6">RNA methyltransferase</fullName>
    </submittedName>
</protein>
<dbReference type="Pfam" id="PF05958">
    <property type="entry name" value="tRNA_U5-meth_tr"/>
    <property type="match status" value="1"/>
</dbReference>
<evidence type="ECO:0000256" key="5">
    <source>
        <dbReference type="PROSITE-ProRule" id="PRU10015"/>
    </source>
</evidence>
<feature type="binding site" evidence="4">
    <location>
        <position position="275"/>
    </location>
    <ligand>
        <name>S-adenosyl-L-methionine</name>
        <dbReference type="ChEBI" id="CHEBI:59789"/>
    </ligand>
</feature>
<dbReference type="InterPro" id="IPR030390">
    <property type="entry name" value="MeTrfase_TrmA_AS"/>
</dbReference>
<keyword evidence="2 4" id="KW-0808">Transferase</keyword>
<feature type="active site" evidence="5">
    <location>
        <position position="368"/>
    </location>
</feature>
<dbReference type="PANTHER" id="PTHR11061">
    <property type="entry name" value="RNA M5U METHYLTRANSFERASE"/>
    <property type="match status" value="1"/>
</dbReference>
<dbReference type="Gene3D" id="3.40.50.150">
    <property type="entry name" value="Vaccinia Virus protein VP39"/>
    <property type="match status" value="1"/>
</dbReference>
<dbReference type="GO" id="GO:0032259">
    <property type="term" value="P:methylation"/>
    <property type="evidence" value="ECO:0007669"/>
    <property type="project" value="UniProtKB-KW"/>
</dbReference>
<sequence>MKRCRWRWSSVLNDEQIVRVAARGDGVTASGRHVAGAAPGDTIAPDGAVIPGPHHATPPCPHFGTCGGCSLQHLDDEALADFVRERVTGPLLAKGLTISEVRPVHLSPPRSRRRASLRYTRMKSAVTLGFAGQGSHDLVNIRSCEIVTPRLFDVMMAVRTLVAKWPKPKLSGQVELAEIDQGIDVLITGLAPSSVAEHEMLSAFAETQGLARLSIDQGYGPETQYEPVPVTVSFGDVAVRFPHASFLQATTDGEAALAAAAREALAGARMVADLFAGLGSFAFHLSEPGRKLYAAEAARDPVLALTQAANARQLPVFAEHRDLFRNPLQADMLSRFDGLVLDPPRAGAEAQIAAIAASSLKRLCYVSCNPATFARDARTLCDAGFELKTVWPVGQFRWSTHVELASEFVRAG</sequence>
<dbReference type="PROSITE" id="PS51687">
    <property type="entry name" value="SAM_MT_RNA_M5U"/>
    <property type="match status" value="1"/>
</dbReference>
<accession>A0ABN5B993</accession>
<gene>
    <name evidence="6" type="ORF">B5J99_14250</name>
</gene>
<evidence type="ECO:0000256" key="3">
    <source>
        <dbReference type="ARBA" id="ARBA00022691"/>
    </source>
</evidence>
<proteinExistence type="inferred from homology"/>
<evidence type="ECO:0000313" key="7">
    <source>
        <dbReference type="Proteomes" id="UP000258016"/>
    </source>
</evidence>
<organism evidence="6 7">
    <name type="scientific">Blastomonas fulva</name>
    <dbReference type="NCBI Taxonomy" id="1550728"/>
    <lineage>
        <taxon>Bacteria</taxon>
        <taxon>Pseudomonadati</taxon>
        <taxon>Pseudomonadota</taxon>
        <taxon>Alphaproteobacteria</taxon>
        <taxon>Sphingomonadales</taxon>
        <taxon>Sphingomonadaceae</taxon>
        <taxon>Blastomonas</taxon>
    </lineage>
</organism>
<dbReference type="SUPFAM" id="SSF53335">
    <property type="entry name" value="S-adenosyl-L-methionine-dependent methyltransferases"/>
    <property type="match status" value="1"/>
</dbReference>
<reference evidence="6 7" key="1">
    <citation type="submission" date="2017-03" db="EMBL/GenBank/DDBJ databases">
        <title>Complete genome sequence of Blastomonas fulva degrading microcsystin LR.</title>
        <authorList>
            <person name="Lee H.-g."/>
            <person name="Jin L."/>
            <person name="oh H.-M."/>
        </authorList>
    </citation>
    <scope>NUCLEOTIDE SEQUENCE [LARGE SCALE GENOMIC DNA]</scope>
    <source>
        <strain evidence="6 7">T2</strain>
    </source>
</reference>
<dbReference type="EMBL" id="CP020083">
    <property type="protein sequence ID" value="ASR53556.1"/>
    <property type="molecule type" value="Genomic_DNA"/>
</dbReference>
<keyword evidence="3 4" id="KW-0949">S-adenosyl-L-methionine</keyword>
<evidence type="ECO:0000256" key="2">
    <source>
        <dbReference type="ARBA" id="ARBA00022679"/>
    </source>
</evidence>
<feature type="active site" description="Nucleophile" evidence="4">
    <location>
        <position position="368"/>
    </location>
</feature>
<dbReference type="InterPro" id="IPR010280">
    <property type="entry name" value="U5_MeTrfase_fam"/>
</dbReference>
<name>A0ABN5B993_9SPHN</name>
<dbReference type="GO" id="GO:0008168">
    <property type="term" value="F:methyltransferase activity"/>
    <property type="evidence" value="ECO:0007669"/>
    <property type="project" value="UniProtKB-KW"/>
</dbReference>
<evidence type="ECO:0000256" key="4">
    <source>
        <dbReference type="PROSITE-ProRule" id="PRU01024"/>
    </source>
</evidence>